<dbReference type="EMBL" id="QUSF01000023">
    <property type="protein sequence ID" value="RLW01193.1"/>
    <property type="molecule type" value="Genomic_DNA"/>
</dbReference>
<accession>A0A3L8SG95</accession>
<feature type="compositionally biased region" description="Basic and acidic residues" evidence="1">
    <location>
        <begin position="69"/>
        <end position="80"/>
    </location>
</feature>
<protein>
    <submittedName>
        <fullName evidence="2">Uncharacterized protein</fullName>
    </submittedName>
</protein>
<proteinExistence type="predicted"/>
<evidence type="ECO:0000313" key="2">
    <source>
        <dbReference type="EMBL" id="RLW01193.1"/>
    </source>
</evidence>
<reference evidence="2 3" key="1">
    <citation type="journal article" date="2018" name="Proc. R. Soc. B">
        <title>A non-coding region near Follistatin controls head colour polymorphism in the Gouldian finch.</title>
        <authorList>
            <person name="Toomey M.B."/>
            <person name="Marques C.I."/>
            <person name="Andrade P."/>
            <person name="Araujo P.M."/>
            <person name="Sabatino S."/>
            <person name="Gazda M.A."/>
            <person name="Afonso S."/>
            <person name="Lopes R.J."/>
            <person name="Corbo J.C."/>
            <person name="Carneiro M."/>
        </authorList>
    </citation>
    <scope>NUCLEOTIDE SEQUENCE [LARGE SCALE GENOMIC DNA]</scope>
    <source>
        <strain evidence="2">Red01</strain>
        <tissue evidence="2">Muscle</tissue>
    </source>
</reference>
<evidence type="ECO:0000313" key="3">
    <source>
        <dbReference type="Proteomes" id="UP000276834"/>
    </source>
</evidence>
<sequence>TQAGPHLGVRPIHRLAGQPLHQVGPELHEEAQPALQAAQLLEEAAVLRVQLAAKIRFLNTLEQRGGGRGTEDTRKRKLQDSKGNAADVPDEAVVPGCVHRAQVQHQEADMVKYSTQLLEKPLVVSLDKPIFHYHKPGRIVLRLNMENIVQQDSLWVLHADAKDLERYGVVKE</sequence>
<name>A0A3L8SG95_CHLGU</name>
<evidence type="ECO:0000256" key="1">
    <source>
        <dbReference type="SAM" id="MobiDB-lite"/>
    </source>
</evidence>
<gene>
    <name evidence="2" type="ORF">DV515_00008066</name>
</gene>
<keyword evidence="3" id="KW-1185">Reference proteome</keyword>
<dbReference type="AlphaFoldDB" id="A0A3L8SG95"/>
<feature type="non-terminal residue" evidence="2">
    <location>
        <position position="172"/>
    </location>
</feature>
<organism evidence="2 3">
    <name type="scientific">Chloebia gouldiae</name>
    <name type="common">Gouldian finch</name>
    <name type="synonym">Erythrura gouldiae</name>
    <dbReference type="NCBI Taxonomy" id="44316"/>
    <lineage>
        <taxon>Eukaryota</taxon>
        <taxon>Metazoa</taxon>
        <taxon>Chordata</taxon>
        <taxon>Craniata</taxon>
        <taxon>Vertebrata</taxon>
        <taxon>Euteleostomi</taxon>
        <taxon>Archelosauria</taxon>
        <taxon>Archosauria</taxon>
        <taxon>Dinosauria</taxon>
        <taxon>Saurischia</taxon>
        <taxon>Theropoda</taxon>
        <taxon>Coelurosauria</taxon>
        <taxon>Aves</taxon>
        <taxon>Neognathae</taxon>
        <taxon>Neoaves</taxon>
        <taxon>Telluraves</taxon>
        <taxon>Australaves</taxon>
        <taxon>Passeriformes</taxon>
        <taxon>Passeroidea</taxon>
        <taxon>Passeridae</taxon>
        <taxon>Chloebia</taxon>
    </lineage>
</organism>
<comment type="caution">
    <text evidence="2">The sequence shown here is derived from an EMBL/GenBank/DDBJ whole genome shotgun (WGS) entry which is preliminary data.</text>
</comment>
<dbReference type="Proteomes" id="UP000276834">
    <property type="component" value="Unassembled WGS sequence"/>
</dbReference>
<feature type="non-terminal residue" evidence="2">
    <location>
        <position position="1"/>
    </location>
</feature>
<feature type="region of interest" description="Disordered" evidence="1">
    <location>
        <begin position="63"/>
        <end position="88"/>
    </location>
</feature>